<dbReference type="Proteomes" id="UP000464378">
    <property type="component" value="Chromosome"/>
</dbReference>
<dbReference type="RefSeq" id="WP_162659085.1">
    <property type="nucleotide sequence ID" value="NZ_LR593887.1"/>
</dbReference>
<protein>
    <submittedName>
        <fullName evidence="1">Uncharacterized protein</fullName>
    </submittedName>
</protein>
<dbReference type="InParanoid" id="A0A6C2YST5"/>
<dbReference type="AlphaFoldDB" id="A0A6C2YST5"/>
<reference evidence="1" key="1">
    <citation type="submission" date="2019-04" db="EMBL/GenBank/DDBJ databases">
        <authorList>
            <consortium name="Science for Life Laboratories"/>
        </authorList>
    </citation>
    <scope>NUCLEOTIDE SEQUENCE</scope>
    <source>
        <strain evidence="1">MBLW1</strain>
    </source>
</reference>
<keyword evidence="2" id="KW-1185">Reference proteome</keyword>
<proteinExistence type="predicted"/>
<gene>
    <name evidence="1" type="ORF">GMBLW1_52510</name>
</gene>
<dbReference type="KEGG" id="tim:GMBLW1_52510"/>
<organism evidence="1">
    <name type="scientific">Tuwongella immobilis</name>
    <dbReference type="NCBI Taxonomy" id="692036"/>
    <lineage>
        <taxon>Bacteria</taxon>
        <taxon>Pseudomonadati</taxon>
        <taxon>Planctomycetota</taxon>
        <taxon>Planctomycetia</taxon>
        <taxon>Gemmatales</taxon>
        <taxon>Gemmataceae</taxon>
        <taxon>Tuwongella</taxon>
    </lineage>
</organism>
<name>A0A6C2YST5_9BACT</name>
<evidence type="ECO:0000313" key="2">
    <source>
        <dbReference type="Proteomes" id="UP000464378"/>
    </source>
</evidence>
<sequence>MPDALLRAPIAAPHSDLPRSLLVVIHPSGAGGPVIELHHLCEIAGVPWVVLSRMSGDVFRPAAQRLRALEQLPTGDRSAHRLESGWLVGRGELSPAWIGPDWGLLNDLARAG</sequence>
<dbReference type="EMBL" id="LR586016">
    <property type="protein sequence ID" value="VIP03942.1"/>
    <property type="molecule type" value="Genomic_DNA"/>
</dbReference>
<accession>A0A6C2YST5</accession>
<evidence type="ECO:0000313" key="1">
    <source>
        <dbReference type="EMBL" id="VIP03942.1"/>
    </source>
</evidence>
<dbReference type="EMBL" id="LR593887">
    <property type="protein sequence ID" value="VTS05251.1"/>
    <property type="molecule type" value="Genomic_DNA"/>
</dbReference>